<accession>A0A506UEP2</accession>
<evidence type="ECO:0000259" key="8">
    <source>
        <dbReference type="Pfam" id="PF01694"/>
    </source>
</evidence>
<keyword evidence="6 7" id="KW-0472">Membrane</keyword>
<feature type="transmembrane region" description="Helical" evidence="7">
    <location>
        <begin position="149"/>
        <end position="167"/>
    </location>
</feature>
<evidence type="ECO:0000256" key="7">
    <source>
        <dbReference type="SAM" id="Phobius"/>
    </source>
</evidence>
<sequence>MRDRTEPPEPPRPAYSAQYGRPPREPMFNVPPVLTWFLAALWLVHLARVYVLTAAQNQAFLLQTAFIPIRYATPLDQQSTAWLWSPLTYAFLHGSFVHIFVNSIWLVAFGAVVARRLGPARFTIFWLAASVVSAFAFLALNWAEPVPVIGASGVVSGLMGAAARFAFPRSGPFRRENAHFLPRVGIVEALRNRTVLAYVVIWFAINLLTAVGFSPGTGAGVAVAWQAHVGGFLLGFLCFGAFDRRHWT</sequence>
<evidence type="ECO:0000313" key="9">
    <source>
        <dbReference type="EMBL" id="TPW31239.1"/>
    </source>
</evidence>
<evidence type="ECO:0000313" key="10">
    <source>
        <dbReference type="Proteomes" id="UP000320314"/>
    </source>
</evidence>
<feature type="transmembrane region" description="Helical" evidence="7">
    <location>
        <begin position="195"/>
        <end position="213"/>
    </location>
</feature>
<evidence type="ECO:0000256" key="6">
    <source>
        <dbReference type="ARBA" id="ARBA00023136"/>
    </source>
</evidence>
<dbReference type="RefSeq" id="WP_141165601.1">
    <property type="nucleotide sequence ID" value="NZ_VHLH01000004.1"/>
</dbReference>
<comment type="caution">
    <text evidence="9">The sequence shown here is derived from an EMBL/GenBank/DDBJ whole genome shotgun (WGS) entry which is preliminary data.</text>
</comment>
<evidence type="ECO:0000256" key="5">
    <source>
        <dbReference type="ARBA" id="ARBA00022989"/>
    </source>
</evidence>
<dbReference type="OrthoDB" id="9797190at2"/>
<evidence type="ECO:0000256" key="4">
    <source>
        <dbReference type="ARBA" id="ARBA00022692"/>
    </source>
</evidence>
<dbReference type="EMBL" id="VHLH01000004">
    <property type="protein sequence ID" value="TPW31239.1"/>
    <property type="molecule type" value="Genomic_DNA"/>
</dbReference>
<comment type="subcellular location">
    <subcellularLocation>
        <location evidence="1">Membrane</location>
        <topology evidence="1">Multi-pass membrane protein</topology>
    </subcellularLocation>
</comment>
<protein>
    <submittedName>
        <fullName evidence="9">Rhomboid family intramembrane serine protease</fullName>
    </submittedName>
</protein>
<reference evidence="9 10" key="1">
    <citation type="submission" date="2019-06" db="EMBL/GenBank/DDBJ databases">
        <authorList>
            <person name="Li M."/>
        </authorList>
    </citation>
    <scope>NUCLEOTIDE SEQUENCE [LARGE SCALE GENOMIC DNA]</scope>
    <source>
        <strain evidence="9 10">BGMRC6574</strain>
    </source>
</reference>
<evidence type="ECO:0000256" key="2">
    <source>
        <dbReference type="ARBA" id="ARBA00022475"/>
    </source>
</evidence>
<evidence type="ECO:0000256" key="1">
    <source>
        <dbReference type="ARBA" id="ARBA00004141"/>
    </source>
</evidence>
<keyword evidence="2" id="KW-1003">Cell membrane</keyword>
<proteinExistence type="predicted"/>
<keyword evidence="3" id="KW-0997">Cell inner membrane</keyword>
<name>A0A506UEP2_9HYPH</name>
<dbReference type="InterPro" id="IPR035952">
    <property type="entry name" value="Rhomboid-like_sf"/>
</dbReference>
<keyword evidence="10" id="KW-1185">Reference proteome</keyword>
<evidence type="ECO:0000256" key="3">
    <source>
        <dbReference type="ARBA" id="ARBA00022519"/>
    </source>
</evidence>
<keyword evidence="9" id="KW-0645">Protease</keyword>
<keyword evidence="5 7" id="KW-1133">Transmembrane helix</keyword>
<feature type="domain" description="Peptidase S54 rhomboid" evidence="8">
    <location>
        <begin position="83"/>
        <end position="238"/>
    </location>
</feature>
<keyword evidence="9" id="KW-0378">Hydrolase</keyword>
<dbReference type="PANTHER" id="PTHR43066">
    <property type="entry name" value="RHOMBOID-RELATED PROTEIN"/>
    <property type="match status" value="1"/>
</dbReference>
<dbReference type="PANTHER" id="PTHR43066:SF26">
    <property type="entry name" value="RHOMBOID PROTEASE GLPG"/>
    <property type="match status" value="1"/>
</dbReference>
<feature type="transmembrane region" description="Helical" evidence="7">
    <location>
        <begin position="124"/>
        <end position="143"/>
    </location>
</feature>
<dbReference type="GO" id="GO:0006508">
    <property type="term" value="P:proteolysis"/>
    <property type="evidence" value="ECO:0007669"/>
    <property type="project" value="UniProtKB-KW"/>
</dbReference>
<dbReference type="GO" id="GO:0004252">
    <property type="term" value="F:serine-type endopeptidase activity"/>
    <property type="evidence" value="ECO:0007669"/>
    <property type="project" value="InterPro"/>
</dbReference>
<dbReference type="Gene3D" id="1.20.1540.10">
    <property type="entry name" value="Rhomboid-like"/>
    <property type="match status" value="1"/>
</dbReference>
<dbReference type="Pfam" id="PF01694">
    <property type="entry name" value="Rhomboid"/>
    <property type="match status" value="1"/>
</dbReference>
<dbReference type="GO" id="GO:0016020">
    <property type="term" value="C:membrane"/>
    <property type="evidence" value="ECO:0007669"/>
    <property type="project" value="UniProtKB-SubCell"/>
</dbReference>
<dbReference type="AlphaFoldDB" id="A0A506UEP2"/>
<feature type="transmembrane region" description="Helical" evidence="7">
    <location>
        <begin position="90"/>
        <end position="112"/>
    </location>
</feature>
<feature type="transmembrane region" description="Helical" evidence="7">
    <location>
        <begin position="33"/>
        <end position="51"/>
    </location>
</feature>
<gene>
    <name evidence="9" type="ORF">FJU11_03305</name>
</gene>
<dbReference type="Proteomes" id="UP000320314">
    <property type="component" value="Unassembled WGS sequence"/>
</dbReference>
<dbReference type="InterPro" id="IPR022764">
    <property type="entry name" value="Peptidase_S54_rhomboid_dom"/>
</dbReference>
<feature type="transmembrane region" description="Helical" evidence="7">
    <location>
        <begin position="219"/>
        <end position="242"/>
    </location>
</feature>
<organism evidence="9 10">
    <name type="scientific">Pararhizobium mangrovi</name>
    <dbReference type="NCBI Taxonomy" id="2590452"/>
    <lineage>
        <taxon>Bacteria</taxon>
        <taxon>Pseudomonadati</taxon>
        <taxon>Pseudomonadota</taxon>
        <taxon>Alphaproteobacteria</taxon>
        <taxon>Hyphomicrobiales</taxon>
        <taxon>Rhizobiaceae</taxon>
        <taxon>Rhizobium/Agrobacterium group</taxon>
        <taxon>Pararhizobium</taxon>
    </lineage>
</organism>
<dbReference type="SUPFAM" id="SSF144091">
    <property type="entry name" value="Rhomboid-like"/>
    <property type="match status" value="1"/>
</dbReference>
<keyword evidence="4 7" id="KW-0812">Transmembrane</keyword>